<accession>A9EPM7</accession>
<sequence>MLEQQRHPAPRGDAPAAPEIGRAALEVVIQVDHRGVKAPLAVGSHERAVAVPVEIFALGVAIVAEALVQPDGAVEAEARRHPGREPLPEARGEVRIVDHDAAVLAHLEVDHLGASDRRLLEASRLGERDEALALLGRQDVRHREDAEIVGVVGALGGPFGVQGAHAWSVGPGGPDPEGRDPGRTGQDRAARWTGERRIADDRALAPMARVSRAGRGEEPAVRFNHTLLQRARLDLDLTQEQVAASIGVDVRTYRRYESGAVNDPRLGFSVRSPSRRRIIERLGAELGLAEAELLVAGAEAEAGAAPAADPAAEGAGAASQAAEAPAPAWRPLHAHTLQRARHFVGRAEILDRLAAWADGSPPRPRVIALLGVGGAGKTAIAERFLQGLGDAPRPGGVLVWSFYDDPRTEAFLDQAAAYFAPGAGASGPAAPGPRAAPGEQLARLKEALGQGPPHLLVLDGLETVQAEGSAGRAHGELHDALLRRLLCAIASGLSGARALVTSRFELADLSAWAEGGLATIRPEPLCEGDAASLLRRWGIRGDDGALGALFETTGGHALSVAVVGSYVGAFLGGDAGRLSAAQAAHLAEAEQDDVLARRLSSVLSAYARALPPGERDLLARLSVFPGGAGEEALLQLVRAGGEIAGAMAGWGAAELARGLARLERLGLVFAARPGERCYSTHPFVRQHFKSLLGVPPERVHAAGSAAPPPRLDEAPRRAPREREAVDAFEAILTELLGAGRAGEAYDIYALALGGFAHLGLKLGDMARGARILRAFAGGDDPRGMPASLPARVRASLAYDAGLYAGALGDLAFACACYEAHNEIAGALADPAPIATGLRTLAYTERLRGDLTGARRLLERSAEIAGGAAGSARRAAAHVDQVHAVRALALLAAVLHDLGEVDAAGERFARLRALGDAPVARRALWEAERALALGRRDEAREATERNIAECRRRGWEGHVAHGHTLLGLALLDGGEGGGGDVASAGAHLDEARRWAAATGEVEVALRCHELAARIALAAGRLDDGARQALEGLHVAEACGFGPFRARLAVVAARCALARGAGAAASATALADSSVAWAGEDAWARADALHWAGVARAAAARGEERARGRELLAEAAALRARLRHPGAGASREALARLGG</sequence>
<reference evidence="3 4" key="1">
    <citation type="journal article" date="2007" name="Nat. Biotechnol.">
        <title>Complete genome sequence of the myxobacterium Sorangium cellulosum.</title>
        <authorList>
            <person name="Schneiker S."/>
            <person name="Perlova O."/>
            <person name="Kaiser O."/>
            <person name="Gerth K."/>
            <person name="Alici A."/>
            <person name="Altmeyer M.O."/>
            <person name="Bartels D."/>
            <person name="Bekel T."/>
            <person name="Beyer S."/>
            <person name="Bode E."/>
            <person name="Bode H.B."/>
            <person name="Bolten C.J."/>
            <person name="Choudhuri J.V."/>
            <person name="Doss S."/>
            <person name="Elnakady Y.A."/>
            <person name="Frank B."/>
            <person name="Gaigalat L."/>
            <person name="Goesmann A."/>
            <person name="Groeger C."/>
            <person name="Gross F."/>
            <person name="Jelsbak L."/>
            <person name="Jelsbak L."/>
            <person name="Kalinowski J."/>
            <person name="Kegler C."/>
            <person name="Knauber T."/>
            <person name="Konietzny S."/>
            <person name="Kopp M."/>
            <person name="Krause L."/>
            <person name="Krug D."/>
            <person name="Linke B."/>
            <person name="Mahmud T."/>
            <person name="Martinez-Arias R."/>
            <person name="McHardy A.C."/>
            <person name="Merai M."/>
            <person name="Meyer F."/>
            <person name="Mormann S."/>
            <person name="Munoz-Dorado J."/>
            <person name="Perez J."/>
            <person name="Pradella S."/>
            <person name="Rachid S."/>
            <person name="Raddatz G."/>
            <person name="Rosenau F."/>
            <person name="Rueckert C."/>
            <person name="Sasse F."/>
            <person name="Scharfe M."/>
            <person name="Schuster S.C."/>
            <person name="Suen G."/>
            <person name="Treuner-Lange A."/>
            <person name="Velicer G.J."/>
            <person name="Vorholter F.-J."/>
            <person name="Weissman K.J."/>
            <person name="Welch R.D."/>
            <person name="Wenzel S.C."/>
            <person name="Whitworth D.E."/>
            <person name="Wilhelm S."/>
            <person name="Wittmann C."/>
            <person name="Bloecker H."/>
            <person name="Puehler A."/>
            <person name="Mueller R."/>
        </authorList>
    </citation>
    <scope>NUCLEOTIDE SEQUENCE [LARGE SCALE GENOMIC DNA]</scope>
    <source>
        <strain evidence="4">So ce56</strain>
    </source>
</reference>
<feature type="region of interest" description="Disordered" evidence="1">
    <location>
        <begin position="306"/>
        <end position="327"/>
    </location>
</feature>
<dbReference type="CDD" id="cd00093">
    <property type="entry name" value="HTH_XRE"/>
    <property type="match status" value="1"/>
</dbReference>
<evidence type="ECO:0000256" key="1">
    <source>
        <dbReference type="SAM" id="MobiDB-lite"/>
    </source>
</evidence>
<evidence type="ECO:0000313" key="3">
    <source>
        <dbReference type="EMBL" id="CAN94033.1"/>
    </source>
</evidence>
<feature type="domain" description="HTH cro/C1-type" evidence="2">
    <location>
        <begin position="228"/>
        <end position="262"/>
    </location>
</feature>
<keyword evidence="4" id="KW-1185">Reference proteome</keyword>
<dbReference type="SUPFAM" id="SSF52540">
    <property type="entry name" value="P-loop containing nucleoside triphosphate hydrolases"/>
    <property type="match status" value="1"/>
</dbReference>
<dbReference type="PROSITE" id="PS50943">
    <property type="entry name" value="HTH_CROC1"/>
    <property type="match status" value="1"/>
</dbReference>
<protein>
    <submittedName>
        <fullName evidence="3">WD-repeat protein</fullName>
    </submittedName>
</protein>
<dbReference type="HOGENOM" id="CLU_278209_0_0_7"/>
<dbReference type="STRING" id="448385.sce3873"/>
<dbReference type="Gene3D" id="3.40.50.300">
    <property type="entry name" value="P-loop containing nucleotide triphosphate hydrolases"/>
    <property type="match status" value="1"/>
</dbReference>
<evidence type="ECO:0000259" key="2">
    <source>
        <dbReference type="PROSITE" id="PS50943"/>
    </source>
</evidence>
<dbReference type="SMART" id="SM00530">
    <property type="entry name" value="HTH_XRE"/>
    <property type="match status" value="1"/>
</dbReference>
<dbReference type="GO" id="GO:0003677">
    <property type="term" value="F:DNA binding"/>
    <property type="evidence" value="ECO:0007669"/>
    <property type="project" value="InterPro"/>
</dbReference>
<dbReference type="Gene3D" id="1.10.260.40">
    <property type="entry name" value="lambda repressor-like DNA-binding domains"/>
    <property type="match status" value="1"/>
</dbReference>
<evidence type="ECO:0000313" key="4">
    <source>
        <dbReference type="Proteomes" id="UP000002139"/>
    </source>
</evidence>
<gene>
    <name evidence="3" type="ordered locus">sce3873</name>
</gene>
<dbReference type="PANTHER" id="PTHR47691">
    <property type="entry name" value="REGULATOR-RELATED"/>
    <property type="match status" value="1"/>
</dbReference>
<dbReference type="InterPro" id="IPR010982">
    <property type="entry name" value="Lambda_DNA-bd_dom_sf"/>
</dbReference>
<dbReference type="InterPro" id="IPR027417">
    <property type="entry name" value="P-loop_NTPase"/>
</dbReference>
<dbReference type="PANTHER" id="PTHR47691:SF3">
    <property type="entry name" value="HTH-TYPE TRANSCRIPTIONAL REGULATOR RV0890C-RELATED"/>
    <property type="match status" value="1"/>
</dbReference>
<dbReference type="SUPFAM" id="SSF47413">
    <property type="entry name" value="lambda repressor-like DNA-binding domains"/>
    <property type="match status" value="1"/>
</dbReference>
<feature type="region of interest" description="Disordered" evidence="1">
    <location>
        <begin position="165"/>
        <end position="190"/>
    </location>
</feature>
<dbReference type="EMBL" id="AM746676">
    <property type="protein sequence ID" value="CAN94033.1"/>
    <property type="molecule type" value="Genomic_DNA"/>
</dbReference>
<dbReference type="AlphaFoldDB" id="A9EPM7"/>
<dbReference type="Pfam" id="PF01381">
    <property type="entry name" value="HTH_3"/>
    <property type="match status" value="1"/>
</dbReference>
<name>A9EPM7_SORC5</name>
<organism evidence="3 4">
    <name type="scientific">Sorangium cellulosum (strain So ce56)</name>
    <name type="common">Polyangium cellulosum (strain So ce56)</name>
    <dbReference type="NCBI Taxonomy" id="448385"/>
    <lineage>
        <taxon>Bacteria</taxon>
        <taxon>Pseudomonadati</taxon>
        <taxon>Myxococcota</taxon>
        <taxon>Polyangia</taxon>
        <taxon>Polyangiales</taxon>
        <taxon>Polyangiaceae</taxon>
        <taxon>Sorangium</taxon>
    </lineage>
</organism>
<dbReference type="Proteomes" id="UP000002139">
    <property type="component" value="Chromosome"/>
</dbReference>
<feature type="compositionally biased region" description="Basic and acidic residues" evidence="1">
    <location>
        <begin position="176"/>
        <end position="190"/>
    </location>
</feature>
<dbReference type="eggNOG" id="COG1672">
    <property type="taxonomic scope" value="Bacteria"/>
</dbReference>
<dbReference type="InterPro" id="IPR001387">
    <property type="entry name" value="Cro/C1-type_HTH"/>
</dbReference>
<dbReference type="KEGG" id="scl:sce3873"/>
<proteinExistence type="predicted"/>